<evidence type="ECO:0000256" key="2">
    <source>
        <dbReference type="ARBA" id="ARBA00022490"/>
    </source>
</evidence>
<accession>A0ABP0FPZ7</accession>
<dbReference type="PANTHER" id="PTHR19354:SF2">
    <property type="entry name" value="LEUCINE-RICH REPEAT-CONTAINING PROTEIN DDB_G0290503"/>
    <property type="match status" value="1"/>
</dbReference>
<evidence type="ECO:0000256" key="1">
    <source>
        <dbReference type="ARBA" id="ARBA00004496"/>
    </source>
</evidence>
<evidence type="ECO:0000256" key="4">
    <source>
        <dbReference type="SAM" id="Coils"/>
    </source>
</evidence>
<feature type="region of interest" description="Disordered" evidence="5">
    <location>
        <begin position="214"/>
        <end position="270"/>
    </location>
</feature>
<keyword evidence="7" id="KW-1185">Reference proteome</keyword>
<evidence type="ECO:0000256" key="3">
    <source>
        <dbReference type="ARBA" id="ARBA00023054"/>
    </source>
</evidence>
<feature type="coiled-coil region" evidence="4">
    <location>
        <begin position="803"/>
        <end position="830"/>
    </location>
</feature>
<organism evidence="6 7">
    <name type="scientific">Clavelina lepadiformis</name>
    <name type="common">Light-bulb sea squirt</name>
    <name type="synonym">Ascidia lepadiformis</name>
    <dbReference type="NCBI Taxonomy" id="159417"/>
    <lineage>
        <taxon>Eukaryota</taxon>
        <taxon>Metazoa</taxon>
        <taxon>Chordata</taxon>
        <taxon>Tunicata</taxon>
        <taxon>Ascidiacea</taxon>
        <taxon>Aplousobranchia</taxon>
        <taxon>Clavelinidae</taxon>
        <taxon>Clavelina</taxon>
    </lineage>
</organism>
<feature type="region of interest" description="Disordered" evidence="5">
    <location>
        <begin position="457"/>
        <end position="513"/>
    </location>
</feature>
<dbReference type="InterPro" id="IPR045329">
    <property type="entry name" value="LZTS"/>
</dbReference>
<feature type="compositionally biased region" description="Polar residues" evidence="5">
    <location>
        <begin position="239"/>
        <end position="249"/>
    </location>
</feature>
<feature type="region of interest" description="Disordered" evidence="5">
    <location>
        <begin position="759"/>
        <end position="803"/>
    </location>
</feature>
<gene>
    <name evidence="6" type="ORF">CVLEPA_LOCUS11354</name>
</gene>
<feature type="compositionally biased region" description="Polar residues" evidence="5">
    <location>
        <begin position="493"/>
        <end position="512"/>
    </location>
</feature>
<feature type="compositionally biased region" description="Basic residues" evidence="5">
    <location>
        <begin position="165"/>
        <end position="174"/>
    </location>
</feature>
<proteinExistence type="predicted"/>
<name>A0ABP0FPZ7_CLALP</name>
<comment type="caution">
    <text evidence="6">The sequence shown here is derived from an EMBL/GenBank/DDBJ whole genome shotgun (WGS) entry which is preliminary data.</text>
</comment>
<sequence>MAALVGDTSAHRIDYYPGQDNYQSLHEPQTVEAYYEGQSYNRVTPRVQPYAVAGYYTGNDVITLPTLPETPSESDDLFPPFPQGALYEAERYYTTDGVLSAPLEGKQVFKYYSPENGDQALVYYSAGEEEDIKRNSPGETSYRCYHQPGIKMGSGSSVIPEPKPAHKTKKHRRGSNSSSDNGGFEPATPKPALGVKEKLRSSFDKISLKTPFRWNSSDKLSHHGVTPKGKNKNNRRYSDSSAAFFTVNPTEDKKKPSRSNEAEKRSPWATAGVSRMVRAYTARSGSASDEVDGRVASDNNDYVNLVSIQAKFPKSQSHPNKRLDAAPDNVFENNSARIMNDYYVMHNTTMPRHQTIENKDAVSRAKGTWKMLKAAKTKQIPIKAPQSSYASLVSGSSDTLRSSETLQDPSDPRTPSPFNVDEPPHDEPPKLAPVSGKLILDKSSVGTIVRPTAFKLTAPSGSNASRSPQDTWEHLNGQERDNEVYRGLDRSRSSIGSAETNNSDSGRHSVTSIPAGGVVGGAFSCSGSEGYESARVSSSTTHSAIQEHDPVCVEAAPSHNTLSDDVMIHDLESRVKEKQGEIHLLRRSLEDNEKTLHKVYEDQHRTRESEMMELKQKYSQQLKSQLEERIRSMTDAIDAQSRQYDDIAELKARLEEGEMEMQQKHGEISLLKRQLKEKQLEITQRTGDTISLRSQNRELFAQLAQRDKEAIVMNARLNDRNLEIAELERQLSVASSRGSWSTAGSLTSPLRHYLEPPVYSELEKRSRDPSVCSDQSRDDKNYLSPPSPPQHSESPASFSPGERDELVRRLHAAENRCAAQEKNFDRERRQWADDKCKVIKYQKQLQANYVQMYKRSHALEREVKVLSTRLQSFGVSAVVGTSGEEGLPDGKHHMCYPMEI</sequence>
<feature type="compositionally biased region" description="Basic and acidic residues" evidence="5">
    <location>
        <begin position="471"/>
        <end position="492"/>
    </location>
</feature>
<dbReference type="PANTHER" id="PTHR19354">
    <property type="entry name" value="ZIPPER PUTATIVE TUMOR SUPPRESSOR 2 HOMOLOG-LIKE PROTEIN-RELATED"/>
    <property type="match status" value="1"/>
</dbReference>
<keyword evidence="2" id="KW-0963">Cytoplasm</keyword>
<feature type="coiled-coil region" evidence="4">
    <location>
        <begin position="623"/>
        <end position="681"/>
    </location>
</feature>
<dbReference type="EMBL" id="CAWYQH010000079">
    <property type="protein sequence ID" value="CAK8681118.1"/>
    <property type="molecule type" value="Genomic_DNA"/>
</dbReference>
<evidence type="ECO:0000313" key="6">
    <source>
        <dbReference type="EMBL" id="CAK8681118.1"/>
    </source>
</evidence>
<feature type="compositionally biased region" description="Basic and acidic residues" evidence="5">
    <location>
        <begin position="250"/>
        <end position="266"/>
    </location>
</feature>
<feature type="region of interest" description="Disordered" evidence="5">
    <location>
        <begin position="132"/>
        <end position="196"/>
    </location>
</feature>
<evidence type="ECO:0000313" key="7">
    <source>
        <dbReference type="Proteomes" id="UP001642483"/>
    </source>
</evidence>
<feature type="compositionally biased region" description="Polar residues" evidence="5">
    <location>
        <begin position="385"/>
        <end position="408"/>
    </location>
</feature>
<dbReference type="Pfam" id="PF06818">
    <property type="entry name" value="Fez1"/>
    <property type="match status" value="1"/>
</dbReference>
<protein>
    <submittedName>
        <fullName evidence="6">Uncharacterized protein</fullName>
    </submittedName>
</protein>
<keyword evidence="3 4" id="KW-0175">Coiled coil</keyword>
<reference evidence="6 7" key="1">
    <citation type="submission" date="2024-02" db="EMBL/GenBank/DDBJ databases">
        <authorList>
            <person name="Daric V."/>
            <person name="Darras S."/>
        </authorList>
    </citation>
    <scope>NUCLEOTIDE SEQUENCE [LARGE SCALE GENOMIC DNA]</scope>
</reference>
<feature type="compositionally biased region" description="Polar residues" evidence="5">
    <location>
        <begin position="459"/>
        <end position="470"/>
    </location>
</feature>
<feature type="region of interest" description="Disordered" evidence="5">
    <location>
        <begin position="383"/>
        <end position="436"/>
    </location>
</feature>
<evidence type="ECO:0000256" key="5">
    <source>
        <dbReference type="SAM" id="MobiDB-lite"/>
    </source>
</evidence>
<comment type="subcellular location">
    <subcellularLocation>
        <location evidence="1">Cytoplasm</location>
    </subcellularLocation>
</comment>
<dbReference type="Proteomes" id="UP001642483">
    <property type="component" value="Unassembled WGS sequence"/>
</dbReference>